<evidence type="ECO:0000313" key="3">
    <source>
        <dbReference type="Proteomes" id="UP000254029"/>
    </source>
</evidence>
<dbReference type="EMBL" id="LR134182">
    <property type="protein sequence ID" value="VEB43167.1"/>
    <property type="molecule type" value="Genomic_DNA"/>
</dbReference>
<dbReference type="Proteomes" id="UP000275777">
    <property type="component" value="Chromosome"/>
</dbReference>
<dbReference type="EMBL" id="UIGR01000001">
    <property type="protein sequence ID" value="SUX32333.1"/>
    <property type="molecule type" value="Genomic_DNA"/>
</dbReference>
<reference evidence="2 4" key="2">
    <citation type="submission" date="2018-12" db="EMBL/GenBank/DDBJ databases">
        <authorList>
            <consortium name="Pathogen Informatics"/>
        </authorList>
    </citation>
    <scope>NUCLEOTIDE SEQUENCE [LARGE SCALE GENOMIC DNA]</scope>
    <source>
        <strain evidence="2 4">NCTC9695</strain>
    </source>
</reference>
<sequence>MVWLPVADSEAGFGFVLRPLDFILGYNMPATQGEICESTLKFQAGAAVFFRSRIAWSSPDSVIGRILRPISWRIMPTDCV</sequence>
<evidence type="ECO:0000313" key="4">
    <source>
        <dbReference type="Proteomes" id="UP000275777"/>
    </source>
</evidence>
<dbReference type="AlphaFoldDB" id="A0A381EUX9"/>
<name>A0A381EUX9_CHRVL</name>
<evidence type="ECO:0000313" key="2">
    <source>
        <dbReference type="EMBL" id="VEB43167.1"/>
    </source>
</evidence>
<proteinExistence type="predicted"/>
<accession>A0A381EUX9</accession>
<protein>
    <submittedName>
        <fullName evidence="2">Uncharacterized protein</fullName>
    </submittedName>
</protein>
<evidence type="ECO:0000313" key="1">
    <source>
        <dbReference type="EMBL" id="SUX32333.1"/>
    </source>
</evidence>
<reference evidence="1 3" key="1">
    <citation type="submission" date="2018-06" db="EMBL/GenBank/DDBJ databases">
        <authorList>
            <consortium name="Pathogen Informatics"/>
            <person name="Doyle S."/>
        </authorList>
    </citation>
    <scope>NUCLEOTIDE SEQUENCE [LARGE SCALE GENOMIC DNA]</scope>
    <source>
        <strain evidence="1 3">NCTC8684</strain>
    </source>
</reference>
<organism evidence="2 4">
    <name type="scientific">Chromobacterium violaceum</name>
    <dbReference type="NCBI Taxonomy" id="536"/>
    <lineage>
        <taxon>Bacteria</taxon>
        <taxon>Pseudomonadati</taxon>
        <taxon>Pseudomonadota</taxon>
        <taxon>Betaproteobacteria</taxon>
        <taxon>Neisseriales</taxon>
        <taxon>Chromobacteriaceae</taxon>
        <taxon>Chromobacterium</taxon>
    </lineage>
</organism>
<dbReference type="Proteomes" id="UP000254029">
    <property type="component" value="Unassembled WGS sequence"/>
</dbReference>
<gene>
    <name evidence="1" type="ORF">NCTC8684_01410</name>
    <name evidence="2" type="ORF">NCTC9695_03621</name>
</gene>